<proteinExistence type="predicted"/>
<protein>
    <recommendedName>
        <fullName evidence="4">YDG domain-containing protein</fullName>
    </recommendedName>
</protein>
<dbReference type="SUPFAM" id="SSF88697">
    <property type="entry name" value="PUA domain-like"/>
    <property type="match status" value="1"/>
</dbReference>
<accession>A0A9P7ZKH5</accession>
<gene>
    <name evidence="2" type="ORF">F5Z01DRAFT_164014</name>
</gene>
<feature type="region of interest" description="Disordered" evidence="1">
    <location>
        <begin position="46"/>
        <end position="65"/>
    </location>
</feature>
<evidence type="ECO:0000313" key="3">
    <source>
        <dbReference type="Proteomes" id="UP000887229"/>
    </source>
</evidence>
<comment type="caution">
    <text evidence="2">The sequence shown here is derived from an EMBL/GenBank/DDBJ whole genome shotgun (WGS) entry which is preliminary data.</text>
</comment>
<keyword evidence="3" id="KW-1185">Reference proteome</keyword>
<dbReference type="InterPro" id="IPR036987">
    <property type="entry name" value="SRA-YDG_sf"/>
</dbReference>
<reference evidence="2" key="1">
    <citation type="journal article" date="2021" name="IMA Fungus">
        <title>Genomic characterization of three marine fungi, including Emericellopsis atlantica sp. nov. with signatures of a generalist lifestyle and marine biomass degradation.</title>
        <authorList>
            <person name="Hagestad O.C."/>
            <person name="Hou L."/>
            <person name="Andersen J.H."/>
            <person name="Hansen E.H."/>
            <person name="Altermark B."/>
            <person name="Li C."/>
            <person name="Kuhnert E."/>
            <person name="Cox R.J."/>
            <person name="Crous P.W."/>
            <person name="Spatafora J.W."/>
            <person name="Lail K."/>
            <person name="Amirebrahimi M."/>
            <person name="Lipzen A."/>
            <person name="Pangilinan J."/>
            <person name="Andreopoulos W."/>
            <person name="Hayes R.D."/>
            <person name="Ng V."/>
            <person name="Grigoriev I.V."/>
            <person name="Jackson S.A."/>
            <person name="Sutton T.D.S."/>
            <person name="Dobson A.D.W."/>
            <person name="Rama T."/>
        </authorList>
    </citation>
    <scope>NUCLEOTIDE SEQUENCE</scope>
    <source>
        <strain evidence="2">TS7</strain>
    </source>
</reference>
<dbReference type="InterPro" id="IPR015947">
    <property type="entry name" value="PUA-like_sf"/>
</dbReference>
<organism evidence="2 3">
    <name type="scientific">Emericellopsis atlantica</name>
    <dbReference type="NCBI Taxonomy" id="2614577"/>
    <lineage>
        <taxon>Eukaryota</taxon>
        <taxon>Fungi</taxon>
        <taxon>Dikarya</taxon>
        <taxon>Ascomycota</taxon>
        <taxon>Pezizomycotina</taxon>
        <taxon>Sordariomycetes</taxon>
        <taxon>Hypocreomycetidae</taxon>
        <taxon>Hypocreales</taxon>
        <taxon>Bionectriaceae</taxon>
        <taxon>Emericellopsis</taxon>
    </lineage>
</organism>
<dbReference type="RefSeq" id="XP_046117276.1">
    <property type="nucleotide sequence ID" value="XM_046257837.1"/>
</dbReference>
<dbReference type="Proteomes" id="UP000887229">
    <property type="component" value="Unassembled WGS sequence"/>
</dbReference>
<dbReference type="OrthoDB" id="3244603at2759"/>
<name>A0A9P7ZKH5_9HYPO</name>
<dbReference type="AlphaFoldDB" id="A0A9P7ZKH5"/>
<evidence type="ECO:0000313" key="2">
    <source>
        <dbReference type="EMBL" id="KAG9253352.1"/>
    </source>
</evidence>
<dbReference type="EMBL" id="MU251258">
    <property type="protein sequence ID" value="KAG9253352.1"/>
    <property type="molecule type" value="Genomic_DNA"/>
</dbReference>
<evidence type="ECO:0008006" key="4">
    <source>
        <dbReference type="Google" id="ProtNLM"/>
    </source>
</evidence>
<dbReference type="GeneID" id="70288740"/>
<dbReference type="Gene3D" id="2.30.280.10">
    <property type="entry name" value="SRA-YDG"/>
    <property type="match status" value="1"/>
</dbReference>
<evidence type="ECO:0000256" key="1">
    <source>
        <dbReference type="SAM" id="MobiDB-lite"/>
    </source>
</evidence>
<sequence>MAKHRLMCPLPDTSCTSIPKHLETREVIESPHLMLPYRDVRNLPNRDTLTSSALGPSVPPPPSGEAIEHHRDGNSIWIDELLLLCDEVRQSLWKSHTLGPRREAIMGVLGEAVQGECNMRPRIRLRTIQITRLDKLLEDMVNPANHPATKPAQFRADVTIAESLQRQWRIRFGAPYRSLDAHRCKQLRRPSQSCMAVCFTHSIPEKAHDSHVVSKWQGLSENEGNEQFQVGYWWPHLACAHRDGLLCSPRDVLSAGQYGIPTLPLLWGSKTTLEASSPSIERVKFGRYRTPKDMCVPLISQVGGKIRILRGHGLESSFAPAAGIRYDGQYKILQYGQRREEEIYCLELTLKRCEGQVDVANLMCIPRPSQLDD</sequence>